<evidence type="ECO:0000313" key="4">
    <source>
        <dbReference type="Proteomes" id="UP001152755"/>
    </source>
</evidence>
<dbReference type="SUPFAM" id="SSF53335">
    <property type="entry name" value="S-adenosyl-L-methionine-dependent methyltransferases"/>
    <property type="match status" value="1"/>
</dbReference>
<sequence>MDASAWDERYRQSDLVWGAPPNPVVVEYVTSLPHGSAVDVGCGEGRNAIWLATRGWETTGIDFSQVALDKAAQSVADHPRPVRERLHWVCDDLLAADLGTGRDLILIVFIHLPAEQRRTLLDRAVAALRPGGTLLMLGHHSRNLHEGVGGPPDAQILFTPQDVVADLGGADDSVAMEIVVAKDHLRETEAGTAIDALVVARRR</sequence>
<keyword evidence="1" id="KW-0808">Transferase</keyword>
<comment type="caution">
    <text evidence="3">The sequence shown here is derived from an EMBL/GenBank/DDBJ whole genome shotgun (WGS) entry which is preliminary data.</text>
</comment>
<evidence type="ECO:0000256" key="1">
    <source>
        <dbReference type="ARBA" id="ARBA00022679"/>
    </source>
</evidence>
<reference evidence="3" key="1">
    <citation type="submission" date="2022-08" db="EMBL/GenBank/DDBJ databases">
        <title>Genome analysis of Corynebacteriales strain.</title>
        <authorList>
            <person name="Lee S.D."/>
        </authorList>
    </citation>
    <scope>NUCLEOTIDE SEQUENCE</scope>
    <source>
        <strain evidence="3">D3-21</strain>
    </source>
</reference>
<evidence type="ECO:0000259" key="2">
    <source>
        <dbReference type="Pfam" id="PF13649"/>
    </source>
</evidence>
<proteinExistence type="predicted"/>
<protein>
    <submittedName>
        <fullName evidence="3">Class I SAM-dependent methyltransferase</fullName>
    </submittedName>
</protein>
<accession>A0A9X4M0I3</accession>
<dbReference type="Pfam" id="PF13649">
    <property type="entry name" value="Methyltransf_25"/>
    <property type="match status" value="1"/>
</dbReference>
<organism evidence="3 4">
    <name type="scientific">Speluncibacter jeojiensis</name>
    <dbReference type="NCBI Taxonomy" id="2710754"/>
    <lineage>
        <taxon>Bacteria</taxon>
        <taxon>Bacillati</taxon>
        <taxon>Actinomycetota</taxon>
        <taxon>Actinomycetes</taxon>
        <taxon>Mycobacteriales</taxon>
        <taxon>Speluncibacteraceae</taxon>
        <taxon>Speluncibacter</taxon>
    </lineage>
</organism>
<name>A0A9X4M0I3_9ACTN</name>
<dbReference type="Gene3D" id="3.40.50.150">
    <property type="entry name" value="Vaccinia Virus protein VP39"/>
    <property type="match status" value="1"/>
</dbReference>
<dbReference type="PANTHER" id="PTHR43861">
    <property type="entry name" value="TRANS-ACONITATE 2-METHYLTRANSFERASE-RELATED"/>
    <property type="match status" value="1"/>
</dbReference>
<dbReference type="GO" id="GO:0032259">
    <property type="term" value="P:methylation"/>
    <property type="evidence" value="ECO:0007669"/>
    <property type="project" value="UniProtKB-KW"/>
</dbReference>
<dbReference type="EMBL" id="JANRHA010000009">
    <property type="protein sequence ID" value="MDG3015759.1"/>
    <property type="molecule type" value="Genomic_DNA"/>
</dbReference>
<dbReference type="InterPro" id="IPR041698">
    <property type="entry name" value="Methyltransf_25"/>
</dbReference>
<dbReference type="PANTHER" id="PTHR43861:SF3">
    <property type="entry name" value="PUTATIVE (AFU_ORTHOLOGUE AFUA_2G14390)-RELATED"/>
    <property type="match status" value="1"/>
</dbReference>
<keyword evidence="3" id="KW-0489">Methyltransferase</keyword>
<dbReference type="RefSeq" id="WP_332520238.1">
    <property type="nucleotide sequence ID" value="NZ_JANRHA010000009.1"/>
</dbReference>
<dbReference type="AlphaFoldDB" id="A0A9X4M0I3"/>
<dbReference type="GO" id="GO:0008168">
    <property type="term" value="F:methyltransferase activity"/>
    <property type="evidence" value="ECO:0007669"/>
    <property type="project" value="UniProtKB-KW"/>
</dbReference>
<dbReference type="CDD" id="cd02440">
    <property type="entry name" value="AdoMet_MTases"/>
    <property type="match status" value="1"/>
</dbReference>
<evidence type="ECO:0000313" key="3">
    <source>
        <dbReference type="EMBL" id="MDG3015759.1"/>
    </source>
</evidence>
<dbReference type="Proteomes" id="UP001152755">
    <property type="component" value="Unassembled WGS sequence"/>
</dbReference>
<dbReference type="InterPro" id="IPR029063">
    <property type="entry name" value="SAM-dependent_MTases_sf"/>
</dbReference>
<gene>
    <name evidence="3" type="ORF">NVS88_14450</name>
</gene>
<keyword evidence="4" id="KW-1185">Reference proteome</keyword>
<feature type="domain" description="Methyltransferase" evidence="2">
    <location>
        <begin position="38"/>
        <end position="132"/>
    </location>
</feature>